<dbReference type="Pfam" id="PF00041">
    <property type="entry name" value="fn3"/>
    <property type="match status" value="3"/>
</dbReference>
<feature type="domain" description="Ig-like" evidence="10">
    <location>
        <begin position="216"/>
        <end position="300"/>
    </location>
</feature>
<dbReference type="InterPro" id="IPR003599">
    <property type="entry name" value="Ig_sub"/>
</dbReference>
<dbReference type="Pfam" id="PF07679">
    <property type="entry name" value="I-set"/>
    <property type="match status" value="3"/>
</dbReference>
<keyword evidence="5" id="KW-0130">Cell adhesion</keyword>
<evidence type="ECO:0000256" key="8">
    <source>
        <dbReference type="ARBA" id="ARBA00023157"/>
    </source>
</evidence>
<evidence type="ECO:0000256" key="3">
    <source>
        <dbReference type="ARBA" id="ARBA00022729"/>
    </source>
</evidence>
<dbReference type="FunFam" id="2.60.40.10:FF:000028">
    <property type="entry name" value="Neuronal cell adhesion molecule"/>
    <property type="match status" value="1"/>
</dbReference>
<dbReference type="Proteomes" id="UP001458880">
    <property type="component" value="Unassembled WGS sequence"/>
</dbReference>
<keyword evidence="2" id="KW-0812">Transmembrane</keyword>
<evidence type="ECO:0000259" key="11">
    <source>
        <dbReference type="PROSITE" id="PS50853"/>
    </source>
</evidence>
<proteinExistence type="predicted"/>
<evidence type="ECO:0000259" key="10">
    <source>
        <dbReference type="PROSITE" id="PS50835"/>
    </source>
</evidence>
<keyword evidence="7" id="KW-0472">Membrane</keyword>
<evidence type="ECO:0000256" key="7">
    <source>
        <dbReference type="ARBA" id="ARBA00023136"/>
    </source>
</evidence>
<dbReference type="PANTHER" id="PTHR44170">
    <property type="entry name" value="PROTEIN SIDEKICK"/>
    <property type="match status" value="1"/>
</dbReference>
<dbReference type="FunFam" id="2.60.40.10:FF:000022">
    <property type="entry name" value="Cardiac titin"/>
    <property type="match status" value="1"/>
</dbReference>
<feature type="domain" description="Ig-like" evidence="10">
    <location>
        <begin position="1156"/>
        <end position="1276"/>
    </location>
</feature>
<dbReference type="SMART" id="SM00409">
    <property type="entry name" value="IG"/>
    <property type="match status" value="9"/>
</dbReference>
<dbReference type="GO" id="GO:0098609">
    <property type="term" value="P:cell-cell adhesion"/>
    <property type="evidence" value="ECO:0007669"/>
    <property type="project" value="TreeGrafter"/>
</dbReference>
<dbReference type="InterPro" id="IPR007110">
    <property type="entry name" value="Ig-like_dom"/>
</dbReference>
<keyword evidence="9" id="KW-0393">Immunoglobulin domain</keyword>
<evidence type="ECO:0000256" key="2">
    <source>
        <dbReference type="ARBA" id="ARBA00022692"/>
    </source>
</evidence>
<dbReference type="InterPro" id="IPR013098">
    <property type="entry name" value="Ig_I-set"/>
</dbReference>
<evidence type="ECO:0000256" key="9">
    <source>
        <dbReference type="ARBA" id="ARBA00023319"/>
    </source>
</evidence>
<dbReference type="CDD" id="cd00096">
    <property type="entry name" value="Ig"/>
    <property type="match status" value="1"/>
</dbReference>
<evidence type="ECO:0000256" key="1">
    <source>
        <dbReference type="ARBA" id="ARBA00004479"/>
    </source>
</evidence>
<feature type="domain" description="Ig-like" evidence="10">
    <location>
        <begin position="495"/>
        <end position="585"/>
    </location>
</feature>
<sequence>MHRFKGSTNEKIIVVTQTFKVQVEVLGAARGCTAILKCVVPSFVRELVRIISWVQEPSFYIYPTLQGDGKYHQLPSGDLLIYNVEFSDQFPKYRCKTIHRLSRQITVSDAVNVQIVEHRGIVSPVIVENSGTVVAAQDEGAALICISQGCPTPEYRWFTRADEKPSLVVPSPRVRQLGPVLAIEAVTVEDSGTYRCTASNAGGEAKADIKLIVSAPLHVEIIPPILSVHMGGNAEFKCVVSVLSGGPHFITWYKDGRQLASSGRNEVLIVNNVGREDRGMYQCVVRRAEGDTAQAAAELQLGDTPPVLTYSFIEQTLQPGPAVSLKCSAMGNPTPQIAWSLDGYPLPSNGRFINGQYVTVHGDVISHVNISHVMVEDGGEYTCTAESRAGKSSHSARLNVYGMPYIRLIPKVAAVAGETLQLKCPVAGYPIEEIHWERSGRELPDDMRQKILPDGVLQISRVEKKADTGVYTCWARNKQGHSARRSGEVTVIVPPIIEPFSFQDGLSEGMRTRTVCGVSSGDQPLVVSWLKDGQPLTPSLGANVSALDPYSSLLSISSLDSQHTGDFTCVASNPAAEVRYTAKLQVKVPPKWSVEPFDVSVERNRNVALHCQAHGVPAPTVTWKKATGSKSGEYQEIRGHMYTKLLENGTLLLQHVKEDREGFYLCQAENGIGPGIGKVIHLRVNSSPYFSAPSRLVTAKKGETATLYCAVNGDKPINVIWLRGEKVELNPLSNYRIHTKQNVTMEGVAAELQIFDVETADSGAYFCQASNLYGKDQQLVQLLVQEPPLSPQNVEAALISSRSVHLKWQHKSGDANEVYKFTVEYREHDRPWQQLELSDLPLQFAAMVEDLKPATRYSFRVIAEGPAGKSAPSGELLLRTIPQKPAGAPLNLSVLPLSSTELLVTWAPPLAELRNGEIQGFNIGYRVVDMGTYNFTSVNGDGEESGDEVILGGLAKFMRYSVVVQAFNEVGAGPLSEPIFNEVGAGPLSEPISAQTMEDVPSMPPEDVRCAAITSQSLQIRYKLMYEPVPNENYKGNDDLEIRQTTALTTVITGLRKFTNYSLQILAFTKIGDGAISTLAYCQTEEDVPGAPADIKVIIASPQSFIVSWIPPLEPNGIITRYSLYKRSMDGRQEIEHAKQSISGQQTAYEAKGVQPGVEYQFWVTASTKVGEGQSSKVVTQVASTRVVAKILPFGGTVVRPWRESITLSCASVGLPKQEWQRDDQILKGGTSRKIMDSGDLILNNLQLSDSGNYSCQVDNGYGSDKPGNDGGAPISGYSLNYRKEHGSLEEIHLSRHAMSYELRVCIYTRFPTTFALNCHISDFQMFLIFANSLNKYEDVLEAFVSNSYY</sequence>
<feature type="domain" description="Fibronectin type-III" evidence="11">
    <location>
        <begin position="888"/>
        <end position="986"/>
    </location>
</feature>
<dbReference type="FunFam" id="2.60.40.10:FF:001049">
    <property type="entry name" value="Down syndrome cell adhesion molecule-like protein Dscam2"/>
    <property type="match status" value="1"/>
</dbReference>
<dbReference type="InterPro" id="IPR036179">
    <property type="entry name" value="Ig-like_dom_sf"/>
</dbReference>
<feature type="domain" description="Ig-like" evidence="10">
    <location>
        <begin position="590"/>
        <end position="671"/>
    </location>
</feature>
<feature type="domain" description="Fibronectin type-III" evidence="11">
    <location>
        <begin position="1091"/>
        <end position="1188"/>
    </location>
</feature>
<dbReference type="Pfam" id="PF13927">
    <property type="entry name" value="Ig_3"/>
    <property type="match status" value="5"/>
</dbReference>
<evidence type="ECO:0000313" key="12">
    <source>
        <dbReference type="EMBL" id="KAK9752838.1"/>
    </source>
</evidence>
<dbReference type="GO" id="GO:0016020">
    <property type="term" value="C:membrane"/>
    <property type="evidence" value="ECO:0007669"/>
    <property type="project" value="UniProtKB-SubCell"/>
</dbReference>
<feature type="domain" description="Ig-like" evidence="10">
    <location>
        <begin position="688"/>
        <end position="785"/>
    </location>
</feature>
<dbReference type="FunFam" id="2.60.40.10:FF:000017">
    <property type="entry name" value="Down syndrome cell adhesion molecule b"/>
    <property type="match status" value="1"/>
</dbReference>
<name>A0AAW1N209_POPJA</name>
<dbReference type="SMART" id="SM00408">
    <property type="entry name" value="IGc2"/>
    <property type="match status" value="8"/>
</dbReference>
<dbReference type="EMBL" id="JASPKY010000017">
    <property type="protein sequence ID" value="KAK9752838.1"/>
    <property type="molecule type" value="Genomic_DNA"/>
</dbReference>
<keyword evidence="6" id="KW-1133">Transmembrane helix</keyword>
<dbReference type="CDD" id="cd00063">
    <property type="entry name" value="FN3"/>
    <property type="match status" value="4"/>
</dbReference>
<dbReference type="GO" id="GO:0048812">
    <property type="term" value="P:neuron projection morphogenesis"/>
    <property type="evidence" value="ECO:0007669"/>
    <property type="project" value="UniProtKB-ARBA"/>
</dbReference>
<evidence type="ECO:0000256" key="4">
    <source>
        <dbReference type="ARBA" id="ARBA00022737"/>
    </source>
</evidence>
<dbReference type="InterPro" id="IPR036116">
    <property type="entry name" value="FN3_sf"/>
</dbReference>
<dbReference type="PROSITE" id="PS50835">
    <property type="entry name" value="IG_LIKE"/>
    <property type="match status" value="8"/>
</dbReference>
<feature type="domain" description="Ig-like" evidence="10">
    <location>
        <begin position="124"/>
        <end position="214"/>
    </location>
</feature>
<keyword evidence="3" id="KW-0732">Signal</keyword>
<feature type="domain" description="Ig-like" evidence="10">
    <location>
        <begin position="305"/>
        <end position="399"/>
    </location>
</feature>
<keyword evidence="13" id="KW-1185">Reference proteome</keyword>
<dbReference type="FunFam" id="2.60.40.10:FF:000104">
    <property type="entry name" value="Down syndrome cell adhesion molecule b"/>
    <property type="match status" value="1"/>
</dbReference>
<dbReference type="FunFam" id="2.60.40.10:FF:000333">
    <property type="entry name" value="Down syndrome cell adhesion molecule"/>
    <property type="match status" value="1"/>
</dbReference>
<reference evidence="12 13" key="1">
    <citation type="journal article" date="2024" name="BMC Genomics">
        <title>De novo assembly and annotation of Popillia japonica's genome with initial clues to its potential as an invasive pest.</title>
        <authorList>
            <person name="Cucini C."/>
            <person name="Boschi S."/>
            <person name="Funari R."/>
            <person name="Cardaioli E."/>
            <person name="Iannotti N."/>
            <person name="Marturano G."/>
            <person name="Paoli F."/>
            <person name="Bruttini M."/>
            <person name="Carapelli A."/>
            <person name="Frati F."/>
            <person name="Nardi F."/>
        </authorList>
    </citation>
    <scope>NUCLEOTIDE SEQUENCE [LARGE SCALE GENOMIC DNA]</scope>
    <source>
        <strain evidence="12">DMR45628</strain>
    </source>
</reference>
<feature type="domain" description="Fibronectin type-III" evidence="11">
    <location>
        <begin position="790"/>
        <end position="883"/>
    </location>
</feature>
<dbReference type="CDD" id="cd20958">
    <property type="entry name" value="IgI_5_Dscam"/>
    <property type="match status" value="1"/>
</dbReference>
<keyword evidence="4" id="KW-0677">Repeat</keyword>
<evidence type="ECO:0000256" key="5">
    <source>
        <dbReference type="ARBA" id="ARBA00022889"/>
    </source>
</evidence>
<feature type="domain" description="Fibronectin type-III" evidence="11">
    <location>
        <begin position="1004"/>
        <end position="1087"/>
    </location>
</feature>
<dbReference type="InterPro" id="IPR003961">
    <property type="entry name" value="FN3_dom"/>
</dbReference>
<dbReference type="PANTHER" id="PTHR44170:SF56">
    <property type="entry name" value="FIBRONECTIN TYPE-III DOMAIN-CONTAINING PROTEIN"/>
    <property type="match status" value="1"/>
</dbReference>
<dbReference type="InterPro" id="IPR013783">
    <property type="entry name" value="Ig-like_fold"/>
</dbReference>
<dbReference type="Gene3D" id="2.60.40.10">
    <property type="entry name" value="Immunoglobulins"/>
    <property type="match status" value="13"/>
</dbReference>
<evidence type="ECO:0000313" key="13">
    <source>
        <dbReference type="Proteomes" id="UP001458880"/>
    </source>
</evidence>
<dbReference type="SUPFAM" id="SSF49265">
    <property type="entry name" value="Fibronectin type III"/>
    <property type="match status" value="2"/>
</dbReference>
<dbReference type="SMART" id="SM00060">
    <property type="entry name" value="FN3"/>
    <property type="match status" value="4"/>
</dbReference>
<comment type="subcellular location">
    <subcellularLocation>
        <location evidence="1">Membrane</location>
        <topology evidence="1">Single-pass type I membrane protein</topology>
    </subcellularLocation>
</comment>
<keyword evidence="8" id="KW-1015">Disulfide bond</keyword>
<accession>A0AAW1N209</accession>
<evidence type="ECO:0000256" key="6">
    <source>
        <dbReference type="ARBA" id="ARBA00022989"/>
    </source>
</evidence>
<comment type="caution">
    <text evidence="12">The sequence shown here is derived from an EMBL/GenBank/DDBJ whole genome shotgun (WGS) entry which is preliminary data.</text>
</comment>
<dbReference type="PROSITE" id="PS50853">
    <property type="entry name" value="FN3"/>
    <property type="match status" value="4"/>
</dbReference>
<dbReference type="InterPro" id="IPR003598">
    <property type="entry name" value="Ig_sub2"/>
</dbReference>
<gene>
    <name evidence="12" type="ORF">QE152_g3920</name>
</gene>
<protein>
    <submittedName>
        <fullName evidence="12">Immunoglobulin I-set domain</fullName>
    </submittedName>
</protein>
<dbReference type="CDD" id="cd20956">
    <property type="entry name" value="IgI_4_Dscam"/>
    <property type="match status" value="1"/>
</dbReference>
<dbReference type="FunFam" id="2.60.40.10:FF:001035">
    <property type="entry name" value="Down syndrome cell adhesion molecule-like protein Dscam2"/>
    <property type="match status" value="1"/>
</dbReference>
<feature type="domain" description="Ig-like" evidence="10">
    <location>
        <begin position="404"/>
        <end position="490"/>
    </location>
</feature>
<organism evidence="12 13">
    <name type="scientific">Popillia japonica</name>
    <name type="common">Japanese beetle</name>
    <dbReference type="NCBI Taxonomy" id="7064"/>
    <lineage>
        <taxon>Eukaryota</taxon>
        <taxon>Metazoa</taxon>
        <taxon>Ecdysozoa</taxon>
        <taxon>Arthropoda</taxon>
        <taxon>Hexapoda</taxon>
        <taxon>Insecta</taxon>
        <taxon>Pterygota</taxon>
        <taxon>Neoptera</taxon>
        <taxon>Endopterygota</taxon>
        <taxon>Coleoptera</taxon>
        <taxon>Polyphaga</taxon>
        <taxon>Scarabaeiformia</taxon>
        <taxon>Scarabaeidae</taxon>
        <taxon>Rutelinae</taxon>
        <taxon>Popillia</taxon>
    </lineage>
</organism>
<dbReference type="SUPFAM" id="SSF48726">
    <property type="entry name" value="Immunoglobulin"/>
    <property type="match status" value="9"/>
</dbReference>